<protein>
    <recommendedName>
        <fullName evidence="6">Major facilitator superfamily (MFS) profile domain-containing protein</fullName>
    </recommendedName>
</protein>
<evidence type="ECO:0000256" key="5">
    <source>
        <dbReference type="SAM" id="Phobius"/>
    </source>
</evidence>
<dbReference type="OrthoDB" id="3639251at2759"/>
<dbReference type="InterPro" id="IPR020846">
    <property type="entry name" value="MFS_dom"/>
</dbReference>
<keyword evidence="2 5" id="KW-0812">Transmembrane</keyword>
<dbReference type="PANTHER" id="PTHR43826:SF3">
    <property type="entry name" value="GLUCOSE-6-PHOSPHATE EXCHANGER SLC37A4"/>
    <property type="match status" value="1"/>
</dbReference>
<name>A0A9C7UMR2_9RHOD</name>
<reference evidence="7" key="2">
    <citation type="submission" date="2022-01" db="EMBL/GenBank/DDBJ databases">
        <authorList>
            <person name="Hirooka S."/>
            <person name="Miyagishima S.Y."/>
        </authorList>
    </citation>
    <scope>NUCLEOTIDE SEQUENCE</scope>
    <source>
        <strain evidence="7">NBRC 102759</strain>
    </source>
</reference>
<feature type="transmembrane region" description="Helical" evidence="5">
    <location>
        <begin position="163"/>
        <end position="181"/>
    </location>
</feature>
<feature type="transmembrane region" description="Helical" evidence="5">
    <location>
        <begin position="512"/>
        <end position="532"/>
    </location>
</feature>
<comment type="subcellular location">
    <subcellularLocation>
        <location evidence="1">Endomembrane system</location>
        <topology evidence="1">Multi-pass membrane protein</topology>
    </subcellularLocation>
</comment>
<feature type="transmembrane region" description="Helical" evidence="5">
    <location>
        <begin position="484"/>
        <end position="506"/>
    </location>
</feature>
<dbReference type="Proteomes" id="UP001061958">
    <property type="component" value="Unassembled WGS sequence"/>
</dbReference>
<dbReference type="EMBL" id="BQMJ01000004">
    <property type="protein sequence ID" value="GJQ08872.1"/>
    <property type="molecule type" value="Genomic_DNA"/>
</dbReference>
<dbReference type="GO" id="GO:0061513">
    <property type="term" value="F:glucose 6-phosphate:phosphate antiporter activity"/>
    <property type="evidence" value="ECO:0007669"/>
    <property type="project" value="TreeGrafter"/>
</dbReference>
<evidence type="ECO:0000313" key="8">
    <source>
        <dbReference type="Proteomes" id="UP001061958"/>
    </source>
</evidence>
<keyword evidence="8" id="KW-1185">Reference proteome</keyword>
<reference evidence="7" key="1">
    <citation type="journal article" date="2022" name="Proc. Natl. Acad. Sci. U.S.A.">
        <title>Life cycle and functional genomics of the unicellular red alga Galdieria for elucidating algal and plant evolution and industrial use.</title>
        <authorList>
            <person name="Hirooka S."/>
            <person name="Itabashi T."/>
            <person name="Ichinose T.M."/>
            <person name="Onuma R."/>
            <person name="Fujiwara T."/>
            <person name="Yamashita S."/>
            <person name="Jong L.W."/>
            <person name="Tomita R."/>
            <person name="Iwane A.H."/>
            <person name="Miyagishima S.Y."/>
        </authorList>
    </citation>
    <scope>NUCLEOTIDE SEQUENCE</scope>
    <source>
        <strain evidence="7">NBRC 102759</strain>
    </source>
</reference>
<evidence type="ECO:0000256" key="2">
    <source>
        <dbReference type="ARBA" id="ARBA00022692"/>
    </source>
</evidence>
<evidence type="ECO:0000256" key="4">
    <source>
        <dbReference type="ARBA" id="ARBA00023136"/>
    </source>
</evidence>
<dbReference type="InterPro" id="IPR036259">
    <property type="entry name" value="MFS_trans_sf"/>
</dbReference>
<proteinExistence type="predicted"/>
<comment type="caution">
    <text evidence="7">The sequence shown here is derived from an EMBL/GenBank/DDBJ whole genome shotgun (WGS) entry which is preliminary data.</text>
</comment>
<dbReference type="InterPro" id="IPR011701">
    <property type="entry name" value="MFS"/>
</dbReference>
<keyword evidence="3 5" id="KW-1133">Transmembrane helix</keyword>
<dbReference type="GO" id="GO:0016020">
    <property type="term" value="C:membrane"/>
    <property type="evidence" value="ECO:0007669"/>
    <property type="project" value="UniProtKB-ARBA"/>
</dbReference>
<dbReference type="Pfam" id="PF07690">
    <property type="entry name" value="MFS_1"/>
    <property type="match status" value="1"/>
</dbReference>
<dbReference type="SUPFAM" id="SSF103473">
    <property type="entry name" value="MFS general substrate transporter"/>
    <property type="match status" value="1"/>
</dbReference>
<feature type="transmembrane region" description="Helical" evidence="5">
    <location>
        <begin position="193"/>
        <end position="211"/>
    </location>
</feature>
<feature type="transmembrane region" description="Helical" evidence="5">
    <location>
        <begin position="450"/>
        <end position="472"/>
    </location>
</feature>
<evidence type="ECO:0000256" key="3">
    <source>
        <dbReference type="ARBA" id="ARBA00022989"/>
    </source>
</evidence>
<keyword evidence="4 5" id="KW-0472">Membrane</keyword>
<feature type="transmembrane region" description="Helical" evidence="5">
    <location>
        <begin position="281"/>
        <end position="301"/>
    </location>
</feature>
<feature type="transmembrane region" description="Helical" evidence="5">
    <location>
        <begin position="351"/>
        <end position="369"/>
    </location>
</feature>
<evidence type="ECO:0000256" key="1">
    <source>
        <dbReference type="ARBA" id="ARBA00004127"/>
    </source>
</evidence>
<sequence>MSPFLFAQNCWLTYKTKRNCVGSSFKCVVFGERPLDTDLALFTGQVRTQLYRRSLKSRRSRFQEYLCCLYSNAESGSEASRKPNNEKNKRQREIQFSTVYDFKSSPDTTQFTNFAQQKLMSTWRWRVFCGIFISYLSYTICRSTFTFIAPLLLQAKLLQLEHVGLVTSSFPLFYGISKLLGGLVVDNFSPRRILGLGLSLAGLTNVGLGLSDGYRWFAFWWGANGVAQGCGAGACARILTSWFRSSERGFWWALWSCSANVGGVVAPLVSGSLARRTTWRVGMIAPGMLSLIIGVVFSWLIRDTPKEAGLLVEEQSDIDRERKNLAKSEKDLNSSFEYLETFVAGVLKNRTLWLLALSYFFVYFVKSSIRSFFHIYLMQQKGCHATDASYRVSGMDVGGLAGTFISGILSDRLEGHRVPVVISFLMGLVVTLLVAFLMSSTAVNHVWLDFLFVVLFGFFLSGPTCLIGLIGAEQSDRRTVATATGLLGYISYLGAAMAGFPVTLAIRRFGWISYFSTMIFSSFLSVAFLLPLSKSKAKRSEACCRGKQNERSLHEIDGTIS</sequence>
<gene>
    <name evidence="7" type="ORF">GpartN1_g663.t1</name>
</gene>
<dbReference type="GO" id="GO:0012505">
    <property type="term" value="C:endomembrane system"/>
    <property type="evidence" value="ECO:0007669"/>
    <property type="project" value="UniProtKB-SubCell"/>
</dbReference>
<organism evidence="7 8">
    <name type="scientific">Galdieria partita</name>
    <dbReference type="NCBI Taxonomy" id="83374"/>
    <lineage>
        <taxon>Eukaryota</taxon>
        <taxon>Rhodophyta</taxon>
        <taxon>Bangiophyceae</taxon>
        <taxon>Galdieriales</taxon>
        <taxon>Galdieriaceae</taxon>
        <taxon>Galdieria</taxon>
    </lineage>
</organism>
<feature type="transmembrane region" description="Helical" evidence="5">
    <location>
        <begin position="249"/>
        <end position="269"/>
    </location>
</feature>
<evidence type="ECO:0000259" key="6">
    <source>
        <dbReference type="PROSITE" id="PS50850"/>
    </source>
</evidence>
<feature type="transmembrane region" description="Helical" evidence="5">
    <location>
        <begin position="418"/>
        <end position="438"/>
    </location>
</feature>
<feature type="transmembrane region" description="Helical" evidence="5">
    <location>
        <begin position="127"/>
        <end position="151"/>
    </location>
</feature>
<dbReference type="AlphaFoldDB" id="A0A9C7UMR2"/>
<dbReference type="PANTHER" id="PTHR43826">
    <property type="entry name" value="GLUCOSE-6-PHOSPHATE EXCHANGER SLC37A4"/>
    <property type="match status" value="1"/>
</dbReference>
<dbReference type="InterPro" id="IPR051337">
    <property type="entry name" value="OPA_Antiporter"/>
</dbReference>
<dbReference type="GO" id="GO:0035435">
    <property type="term" value="P:phosphate ion transmembrane transport"/>
    <property type="evidence" value="ECO:0007669"/>
    <property type="project" value="TreeGrafter"/>
</dbReference>
<dbReference type="PROSITE" id="PS50850">
    <property type="entry name" value="MFS"/>
    <property type="match status" value="1"/>
</dbReference>
<evidence type="ECO:0000313" key="7">
    <source>
        <dbReference type="EMBL" id="GJQ08872.1"/>
    </source>
</evidence>
<feature type="domain" description="Major facilitator superfamily (MFS) profile" evidence="6">
    <location>
        <begin position="123"/>
        <end position="534"/>
    </location>
</feature>
<accession>A0A9C7UMR2</accession>
<dbReference type="Gene3D" id="1.20.1250.20">
    <property type="entry name" value="MFS general substrate transporter like domains"/>
    <property type="match status" value="2"/>
</dbReference>